<name>A0AB34FLD4_9HYPO</name>
<evidence type="ECO:0000313" key="2">
    <source>
        <dbReference type="Proteomes" id="UP001163105"/>
    </source>
</evidence>
<dbReference type="EMBL" id="JAQHRD010000006">
    <property type="protein sequence ID" value="KAJ6439760.1"/>
    <property type="molecule type" value="Genomic_DNA"/>
</dbReference>
<comment type="caution">
    <text evidence="1">The sequence shown here is derived from an EMBL/GenBank/DDBJ whole genome shotgun (WGS) entry which is preliminary data.</text>
</comment>
<reference evidence="1" key="1">
    <citation type="submission" date="2023-01" db="EMBL/GenBank/DDBJ databases">
        <title>The growth and conidiation of Purpureocillium lavendulum are regulated by nitrogen source and histone H3K14 acetylation.</title>
        <authorList>
            <person name="Tang P."/>
            <person name="Han J."/>
            <person name="Zhang C."/>
            <person name="Tang P."/>
            <person name="Qi F."/>
            <person name="Zhang K."/>
            <person name="Liang L."/>
        </authorList>
    </citation>
    <scope>NUCLEOTIDE SEQUENCE</scope>
    <source>
        <strain evidence="1">YMF1.00683</strain>
    </source>
</reference>
<keyword evidence="2" id="KW-1185">Reference proteome</keyword>
<evidence type="ECO:0000313" key="1">
    <source>
        <dbReference type="EMBL" id="KAJ6439760.1"/>
    </source>
</evidence>
<dbReference type="AlphaFoldDB" id="A0AB34FLD4"/>
<protein>
    <submittedName>
        <fullName evidence="1">Uncharacterized protein</fullName>
    </submittedName>
</protein>
<proteinExistence type="predicted"/>
<dbReference type="Proteomes" id="UP001163105">
    <property type="component" value="Unassembled WGS sequence"/>
</dbReference>
<gene>
    <name evidence="1" type="ORF">O9K51_07651</name>
</gene>
<organism evidence="1 2">
    <name type="scientific">Purpureocillium lavendulum</name>
    <dbReference type="NCBI Taxonomy" id="1247861"/>
    <lineage>
        <taxon>Eukaryota</taxon>
        <taxon>Fungi</taxon>
        <taxon>Dikarya</taxon>
        <taxon>Ascomycota</taxon>
        <taxon>Pezizomycotina</taxon>
        <taxon>Sordariomycetes</taxon>
        <taxon>Hypocreomycetidae</taxon>
        <taxon>Hypocreales</taxon>
        <taxon>Ophiocordycipitaceae</taxon>
        <taxon>Purpureocillium</taxon>
    </lineage>
</organism>
<sequence length="60" mass="6704">MGMPRLAERSPSWRDEERRLALGHVEAAAEEARERCGAAFKFGPAAHRPVSSRIEERAEA</sequence>
<accession>A0AB34FLD4</accession>